<evidence type="ECO:0000313" key="4">
    <source>
        <dbReference type="Proteomes" id="UP000075714"/>
    </source>
</evidence>
<feature type="transmembrane region" description="Helical" evidence="2">
    <location>
        <begin position="193"/>
        <end position="214"/>
    </location>
</feature>
<dbReference type="OrthoDB" id="544843at2759"/>
<feature type="transmembrane region" description="Helical" evidence="2">
    <location>
        <begin position="111"/>
        <end position="129"/>
    </location>
</feature>
<feature type="transmembrane region" description="Helical" evidence="2">
    <location>
        <begin position="135"/>
        <end position="154"/>
    </location>
</feature>
<keyword evidence="2" id="KW-0812">Transmembrane</keyword>
<reference evidence="4" key="1">
    <citation type="journal article" date="2016" name="Nat. Commun.">
        <title>The Gonium pectorale genome demonstrates co-option of cell cycle regulation during the evolution of multicellularity.</title>
        <authorList>
            <person name="Hanschen E.R."/>
            <person name="Marriage T.N."/>
            <person name="Ferris P.J."/>
            <person name="Hamaji T."/>
            <person name="Toyoda A."/>
            <person name="Fujiyama A."/>
            <person name="Neme R."/>
            <person name="Noguchi H."/>
            <person name="Minakuchi Y."/>
            <person name="Suzuki M."/>
            <person name="Kawai-Toyooka H."/>
            <person name="Smith D.R."/>
            <person name="Sparks H."/>
            <person name="Anderson J."/>
            <person name="Bakaric R."/>
            <person name="Luria V."/>
            <person name="Karger A."/>
            <person name="Kirschner M.W."/>
            <person name="Durand P.M."/>
            <person name="Michod R.E."/>
            <person name="Nozaki H."/>
            <person name="Olson B.J."/>
        </authorList>
    </citation>
    <scope>NUCLEOTIDE SEQUENCE [LARGE SCALE GENOMIC DNA]</scope>
    <source>
        <strain evidence="4">NIES-2863</strain>
    </source>
</reference>
<feature type="region of interest" description="Disordered" evidence="1">
    <location>
        <begin position="1"/>
        <end position="25"/>
    </location>
</feature>
<keyword evidence="2" id="KW-0472">Membrane</keyword>
<feature type="compositionally biased region" description="Polar residues" evidence="1">
    <location>
        <begin position="1"/>
        <end position="13"/>
    </location>
</feature>
<evidence type="ECO:0000256" key="2">
    <source>
        <dbReference type="SAM" id="Phobius"/>
    </source>
</evidence>
<gene>
    <name evidence="3" type="ORF">GPECTOR_40g566</name>
</gene>
<dbReference type="Proteomes" id="UP000075714">
    <property type="component" value="Unassembled WGS sequence"/>
</dbReference>
<dbReference type="EMBL" id="LSYV01000041">
    <property type="protein sequence ID" value="KXZ46832.1"/>
    <property type="molecule type" value="Genomic_DNA"/>
</dbReference>
<feature type="transmembrane region" description="Helical" evidence="2">
    <location>
        <begin position="305"/>
        <end position="324"/>
    </location>
</feature>
<feature type="transmembrane region" description="Helical" evidence="2">
    <location>
        <begin position="344"/>
        <end position="366"/>
    </location>
</feature>
<name>A0A150GAG0_GONPE</name>
<keyword evidence="4" id="KW-1185">Reference proteome</keyword>
<proteinExistence type="predicted"/>
<feature type="transmembrane region" description="Helical" evidence="2">
    <location>
        <begin position="62"/>
        <end position="85"/>
    </location>
</feature>
<feature type="transmembrane region" description="Helical" evidence="2">
    <location>
        <begin position="37"/>
        <end position="56"/>
    </location>
</feature>
<dbReference type="AlphaFoldDB" id="A0A150GAG0"/>
<organism evidence="3 4">
    <name type="scientific">Gonium pectorale</name>
    <name type="common">Green alga</name>
    <dbReference type="NCBI Taxonomy" id="33097"/>
    <lineage>
        <taxon>Eukaryota</taxon>
        <taxon>Viridiplantae</taxon>
        <taxon>Chlorophyta</taxon>
        <taxon>core chlorophytes</taxon>
        <taxon>Chlorophyceae</taxon>
        <taxon>CS clade</taxon>
        <taxon>Chlamydomonadales</taxon>
        <taxon>Volvocaceae</taxon>
        <taxon>Gonium</taxon>
    </lineage>
</organism>
<evidence type="ECO:0000256" key="1">
    <source>
        <dbReference type="SAM" id="MobiDB-lite"/>
    </source>
</evidence>
<keyword evidence="2" id="KW-1133">Transmembrane helix</keyword>
<protein>
    <submittedName>
        <fullName evidence="3">Uncharacterized protein</fullName>
    </submittedName>
</protein>
<evidence type="ECO:0000313" key="3">
    <source>
        <dbReference type="EMBL" id="KXZ46832.1"/>
    </source>
</evidence>
<sequence>MEDGTLESSTSGNDPELEPDVYPEVPEGTGRAAELQYLAAGLAHLAAAGVAAFAALSSPQLLLPVAAASDPLAGVLLGCLAAAYLRAAGVFMHLRYAAINQELLCWRHQRLAGLTALYGLVAAATQAFGPASPQLAGLQLLLGAASAAVVVSVGRSAWSVAPFLSWVVEEAEGSLAGLLAALWRAAKAAASSIAGLLLLATTGLSLYGFVHVALAGAPAAPALAGGWPGVPHEALEGWAVGLRRLVGAGLLLLAAQAAALLDFAGTVRRVPAGMELEAVKQDLLENLLYTRDPLAKYYMAHPATLIHLNIFFLAAAGLQAAFVAGAPAAGINVNWDAALWGPLYGTWVLPLLYGAAVLLTIDWLAVGQAIYGAVAWVGDGVLAFFNSFVWKFDWAENSRRR</sequence>
<comment type="caution">
    <text evidence="3">The sequence shown here is derived from an EMBL/GenBank/DDBJ whole genome shotgun (WGS) entry which is preliminary data.</text>
</comment>
<accession>A0A150GAG0</accession>
<feature type="transmembrane region" description="Helical" evidence="2">
    <location>
        <begin position="373"/>
        <end position="392"/>
    </location>
</feature>